<keyword evidence="7" id="KW-0391">Immunity</keyword>
<feature type="compositionally biased region" description="Basic and acidic residues" evidence="9">
    <location>
        <begin position="215"/>
        <end position="244"/>
    </location>
</feature>
<dbReference type="InterPro" id="IPR002861">
    <property type="entry name" value="Reeler_dom"/>
</dbReference>
<evidence type="ECO:0000256" key="10">
    <source>
        <dbReference type="SAM" id="Phobius"/>
    </source>
</evidence>
<evidence type="ECO:0000256" key="8">
    <source>
        <dbReference type="ARBA" id="ARBA00023022"/>
    </source>
</evidence>
<protein>
    <recommendedName>
        <fullName evidence="11">Reelin domain-containing protein</fullName>
    </recommendedName>
</protein>
<feature type="transmembrane region" description="Helical" evidence="10">
    <location>
        <begin position="255"/>
        <end position="275"/>
    </location>
</feature>
<dbReference type="InterPro" id="IPR042307">
    <property type="entry name" value="Reeler_sf"/>
</dbReference>
<gene>
    <name evidence="12" type="ORF">V1264_023402</name>
</gene>
<dbReference type="InterPro" id="IPR051237">
    <property type="entry name" value="Ferric-chelate_Red/DefProt"/>
</dbReference>
<dbReference type="GO" id="GO:0042742">
    <property type="term" value="P:defense response to bacterium"/>
    <property type="evidence" value="ECO:0007669"/>
    <property type="project" value="UniProtKB-KW"/>
</dbReference>
<dbReference type="GO" id="GO:0045087">
    <property type="term" value="P:innate immune response"/>
    <property type="evidence" value="ECO:0007669"/>
    <property type="project" value="UniProtKB-KW"/>
</dbReference>
<evidence type="ECO:0000256" key="3">
    <source>
        <dbReference type="ARBA" id="ARBA00022525"/>
    </source>
</evidence>
<evidence type="ECO:0000256" key="7">
    <source>
        <dbReference type="ARBA" id="ARBA00022859"/>
    </source>
</evidence>
<keyword evidence="3" id="KW-0964">Secreted</keyword>
<evidence type="ECO:0000313" key="12">
    <source>
        <dbReference type="EMBL" id="KAK7100443.1"/>
    </source>
</evidence>
<dbReference type="GO" id="GO:0005576">
    <property type="term" value="C:extracellular region"/>
    <property type="evidence" value="ECO:0007669"/>
    <property type="project" value="UniProtKB-SubCell"/>
</dbReference>
<dbReference type="PROSITE" id="PS51019">
    <property type="entry name" value="REELIN"/>
    <property type="match status" value="1"/>
</dbReference>
<keyword evidence="10" id="KW-0812">Transmembrane</keyword>
<dbReference type="Proteomes" id="UP001374579">
    <property type="component" value="Unassembled WGS sequence"/>
</dbReference>
<dbReference type="GO" id="GO:0016020">
    <property type="term" value="C:membrane"/>
    <property type="evidence" value="ECO:0007669"/>
    <property type="project" value="TreeGrafter"/>
</dbReference>
<evidence type="ECO:0000256" key="6">
    <source>
        <dbReference type="ARBA" id="ARBA00022729"/>
    </source>
</evidence>
<sequence length="276" mass="30190">MARHEGNEAVIKRRNDWIVPEYCTLAMMSLVVSSSRGYPTGAPTSVCHSMFPHHGVTPKTQSPPYSIEVGCDVYHPGQMSVPVSVLSSDEGFKGLILQARSISPCEAPVGTFVLAPDSDGLQLFKCCQSNDTVTHKDGWLKRNGTVVWIPPAIGSGHVYFQATVVQSKSVLWNTVRSRIVYQTTSDPSAVNTCQPPSTLDAAQKLDGPHSRSRSNIHDDHSHHDNGDHTADDHSHNDHSHDEHAHKHKVRQTKSGASFSFSCIIVMTSSFFVALVL</sequence>
<evidence type="ECO:0000259" key="11">
    <source>
        <dbReference type="PROSITE" id="PS51019"/>
    </source>
</evidence>
<keyword evidence="8" id="KW-0044">Antibiotic</keyword>
<comment type="subcellular location">
    <subcellularLocation>
        <location evidence="1">Secreted</location>
    </subcellularLocation>
</comment>
<evidence type="ECO:0000256" key="5">
    <source>
        <dbReference type="ARBA" id="ARBA00022588"/>
    </source>
</evidence>
<evidence type="ECO:0000256" key="2">
    <source>
        <dbReference type="ARBA" id="ARBA00008501"/>
    </source>
</evidence>
<comment type="similarity">
    <text evidence="2">Belongs to the insect defense protein family.</text>
</comment>
<dbReference type="AlphaFoldDB" id="A0AAN9G9B9"/>
<keyword evidence="13" id="KW-1185">Reference proteome</keyword>
<comment type="caution">
    <text evidence="12">The sequence shown here is derived from an EMBL/GenBank/DDBJ whole genome shotgun (WGS) entry which is preliminary data.</text>
</comment>
<dbReference type="PANTHER" id="PTHR45828:SF9">
    <property type="entry name" value="CELL WALL INTEGRITY AND STRESS RESPONSE COMPONENT 4-LIKE-RELATED"/>
    <property type="match status" value="1"/>
</dbReference>
<name>A0AAN9G9B9_9CAEN</name>
<evidence type="ECO:0000256" key="1">
    <source>
        <dbReference type="ARBA" id="ARBA00004613"/>
    </source>
</evidence>
<keyword evidence="10" id="KW-0472">Membrane</keyword>
<keyword evidence="10" id="KW-1133">Transmembrane helix</keyword>
<dbReference type="EMBL" id="JBAMIC010000011">
    <property type="protein sequence ID" value="KAK7100443.1"/>
    <property type="molecule type" value="Genomic_DNA"/>
</dbReference>
<feature type="domain" description="Reelin" evidence="11">
    <location>
        <begin position="24"/>
        <end position="196"/>
    </location>
</feature>
<keyword evidence="4" id="KW-0929">Antimicrobial</keyword>
<dbReference type="PANTHER" id="PTHR45828">
    <property type="entry name" value="CYTOCHROME B561/FERRIC REDUCTASE TRANSMEMBRANE"/>
    <property type="match status" value="1"/>
</dbReference>
<feature type="compositionally biased region" description="Polar residues" evidence="9">
    <location>
        <begin position="186"/>
        <end position="197"/>
    </location>
</feature>
<proteinExistence type="inferred from homology"/>
<dbReference type="Pfam" id="PF02014">
    <property type="entry name" value="Reeler"/>
    <property type="match status" value="1"/>
</dbReference>
<feature type="region of interest" description="Disordered" evidence="9">
    <location>
        <begin position="186"/>
        <end position="250"/>
    </location>
</feature>
<organism evidence="12 13">
    <name type="scientific">Littorina saxatilis</name>
    <dbReference type="NCBI Taxonomy" id="31220"/>
    <lineage>
        <taxon>Eukaryota</taxon>
        <taxon>Metazoa</taxon>
        <taxon>Spiralia</taxon>
        <taxon>Lophotrochozoa</taxon>
        <taxon>Mollusca</taxon>
        <taxon>Gastropoda</taxon>
        <taxon>Caenogastropoda</taxon>
        <taxon>Littorinimorpha</taxon>
        <taxon>Littorinoidea</taxon>
        <taxon>Littorinidae</taxon>
        <taxon>Littorina</taxon>
    </lineage>
</organism>
<evidence type="ECO:0000256" key="4">
    <source>
        <dbReference type="ARBA" id="ARBA00022529"/>
    </source>
</evidence>
<evidence type="ECO:0000313" key="13">
    <source>
        <dbReference type="Proteomes" id="UP001374579"/>
    </source>
</evidence>
<accession>A0AAN9G9B9</accession>
<reference evidence="12 13" key="1">
    <citation type="submission" date="2024-02" db="EMBL/GenBank/DDBJ databases">
        <title>Chromosome-scale genome assembly of the rough periwinkle Littorina saxatilis.</title>
        <authorList>
            <person name="De Jode A."/>
            <person name="Faria R."/>
            <person name="Formenti G."/>
            <person name="Sims Y."/>
            <person name="Smith T.P."/>
            <person name="Tracey A."/>
            <person name="Wood J.M.D."/>
            <person name="Zagrodzka Z.B."/>
            <person name="Johannesson K."/>
            <person name="Butlin R.K."/>
            <person name="Leder E.H."/>
        </authorList>
    </citation>
    <scope>NUCLEOTIDE SEQUENCE [LARGE SCALE GENOMIC DNA]</scope>
    <source>
        <strain evidence="12">Snail1</strain>
        <tissue evidence="12">Muscle</tissue>
    </source>
</reference>
<dbReference type="Gene3D" id="2.60.40.4060">
    <property type="entry name" value="Reeler domain"/>
    <property type="match status" value="1"/>
</dbReference>
<keyword evidence="5" id="KW-0399">Innate immunity</keyword>
<dbReference type="CDD" id="cd08544">
    <property type="entry name" value="Reeler"/>
    <property type="match status" value="1"/>
</dbReference>
<keyword evidence="6" id="KW-0732">Signal</keyword>
<evidence type="ECO:0000256" key="9">
    <source>
        <dbReference type="SAM" id="MobiDB-lite"/>
    </source>
</evidence>